<sequence>MSDVPVNLTPAPDEPSARTVTARLRPRDAAALILIDRSGSAPRVLMGRRASGHVFMPDVYVFPGGRRDPGDHALPFSRDLHPQVLEKLLAGPSTRMTSRRARALALAALRELNEETAIVPAGPAPDLSRLRYIARAITPPGHVRRYDTHFFLAFCDETVFDLTQLRDTDELEDLQWLDIAAISGVKLARITQMVLEDVKRLMEADRDLSFENPVPFYTTRHGRFVRSRL</sequence>
<accession>A0ABT9Q070</accession>
<evidence type="ECO:0000256" key="1">
    <source>
        <dbReference type="ARBA" id="ARBA00001936"/>
    </source>
</evidence>
<gene>
    <name evidence="8" type="ORF">J2T09_004509</name>
</gene>
<evidence type="ECO:0000313" key="9">
    <source>
        <dbReference type="Proteomes" id="UP001241472"/>
    </source>
</evidence>
<keyword evidence="3" id="KW-0479">Metal-binding</keyword>
<dbReference type="InterPro" id="IPR015797">
    <property type="entry name" value="NUDIX_hydrolase-like_dom_sf"/>
</dbReference>
<comment type="caution">
    <text evidence="8">The sequence shown here is derived from an EMBL/GenBank/DDBJ whole genome shotgun (WGS) entry which is preliminary data.</text>
</comment>
<proteinExistence type="predicted"/>
<dbReference type="PANTHER" id="PTHR12318">
    <property type="entry name" value="TESTOSTERONE-REGULATED PROTEIN RP2"/>
    <property type="match status" value="1"/>
</dbReference>
<evidence type="ECO:0000256" key="2">
    <source>
        <dbReference type="ARBA" id="ARBA00001946"/>
    </source>
</evidence>
<comment type="cofactor">
    <cofactor evidence="2">
        <name>Mg(2+)</name>
        <dbReference type="ChEBI" id="CHEBI:18420"/>
    </cofactor>
</comment>
<feature type="domain" description="Nudix hydrolase" evidence="7">
    <location>
        <begin position="25"/>
        <end position="200"/>
    </location>
</feature>
<evidence type="ECO:0000256" key="3">
    <source>
        <dbReference type="ARBA" id="ARBA00022723"/>
    </source>
</evidence>
<comment type="cofactor">
    <cofactor evidence="1">
        <name>Mn(2+)</name>
        <dbReference type="ChEBI" id="CHEBI:29035"/>
    </cofactor>
</comment>
<keyword evidence="4" id="KW-0378">Hydrolase</keyword>
<dbReference type="PANTHER" id="PTHR12318:SF0">
    <property type="entry name" value="ACYL-COENZYME A DIPHOSPHATASE NUDT19"/>
    <property type="match status" value="1"/>
</dbReference>
<dbReference type="SUPFAM" id="SSF55811">
    <property type="entry name" value="Nudix"/>
    <property type="match status" value="1"/>
</dbReference>
<dbReference type="PROSITE" id="PS51462">
    <property type="entry name" value="NUDIX"/>
    <property type="match status" value="1"/>
</dbReference>
<reference evidence="8 9" key="1">
    <citation type="submission" date="2023-07" db="EMBL/GenBank/DDBJ databases">
        <title>Sorghum-associated microbial communities from plants grown in Nebraska, USA.</title>
        <authorList>
            <person name="Schachtman D."/>
        </authorList>
    </citation>
    <scope>NUCLEOTIDE SEQUENCE [LARGE SCALE GENOMIC DNA]</scope>
    <source>
        <strain evidence="8 9">DS1307</strain>
    </source>
</reference>
<protein>
    <submittedName>
        <fullName evidence="8">8-oxo-dGTP pyrophosphatase MutT (NUDIX family)</fullName>
    </submittedName>
</protein>
<keyword evidence="9" id="KW-1185">Reference proteome</keyword>
<evidence type="ECO:0000313" key="8">
    <source>
        <dbReference type="EMBL" id="MDP9839733.1"/>
    </source>
</evidence>
<dbReference type="Proteomes" id="UP001241472">
    <property type="component" value="Unassembled WGS sequence"/>
</dbReference>
<evidence type="ECO:0000256" key="4">
    <source>
        <dbReference type="ARBA" id="ARBA00022801"/>
    </source>
</evidence>
<dbReference type="InterPro" id="IPR039121">
    <property type="entry name" value="NUDT19"/>
</dbReference>
<evidence type="ECO:0000256" key="6">
    <source>
        <dbReference type="ARBA" id="ARBA00023211"/>
    </source>
</evidence>
<keyword evidence="5" id="KW-0460">Magnesium</keyword>
<organism evidence="8 9">
    <name type="scientific">Neorhizobium huautlense</name>
    <dbReference type="NCBI Taxonomy" id="67774"/>
    <lineage>
        <taxon>Bacteria</taxon>
        <taxon>Pseudomonadati</taxon>
        <taxon>Pseudomonadota</taxon>
        <taxon>Alphaproteobacteria</taxon>
        <taxon>Hyphomicrobiales</taxon>
        <taxon>Rhizobiaceae</taxon>
        <taxon>Rhizobium/Agrobacterium group</taxon>
        <taxon>Neorhizobium</taxon>
    </lineage>
</organism>
<evidence type="ECO:0000259" key="7">
    <source>
        <dbReference type="PROSITE" id="PS51462"/>
    </source>
</evidence>
<dbReference type="CDD" id="cd18870">
    <property type="entry name" value="NUDIX_AcylCoAdiphos_Nudt19"/>
    <property type="match status" value="1"/>
</dbReference>
<dbReference type="InterPro" id="IPR000086">
    <property type="entry name" value="NUDIX_hydrolase_dom"/>
</dbReference>
<keyword evidence="6" id="KW-0464">Manganese</keyword>
<name>A0ABT9Q070_9HYPH</name>
<dbReference type="RefSeq" id="WP_306838667.1">
    <property type="nucleotide sequence ID" value="NZ_JAUSRF010000018.1"/>
</dbReference>
<evidence type="ECO:0000256" key="5">
    <source>
        <dbReference type="ARBA" id="ARBA00022842"/>
    </source>
</evidence>
<dbReference type="Gene3D" id="3.90.79.10">
    <property type="entry name" value="Nucleoside Triphosphate Pyrophosphohydrolase"/>
    <property type="match status" value="2"/>
</dbReference>
<dbReference type="EMBL" id="JAUSRF010000018">
    <property type="protein sequence ID" value="MDP9839733.1"/>
    <property type="molecule type" value="Genomic_DNA"/>
</dbReference>